<dbReference type="InterPro" id="IPR002822">
    <property type="entry name" value="Ni_insertion"/>
</dbReference>
<gene>
    <name evidence="1" type="ORF">METZ01_LOCUS347116</name>
</gene>
<accession>A0A382RAK4</accession>
<dbReference type="EMBL" id="UINC01120039">
    <property type="protein sequence ID" value="SVC94262.1"/>
    <property type="molecule type" value="Genomic_DNA"/>
</dbReference>
<evidence type="ECO:0000313" key="1">
    <source>
        <dbReference type="EMBL" id="SVC94262.1"/>
    </source>
</evidence>
<evidence type="ECO:0008006" key="2">
    <source>
        <dbReference type="Google" id="ProtNLM"/>
    </source>
</evidence>
<protein>
    <recommendedName>
        <fullName evidence="2">DUF111 family protein</fullName>
    </recommendedName>
</protein>
<dbReference type="Pfam" id="PF01969">
    <property type="entry name" value="Ni_insertion"/>
    <property type="match status" value="1"/>
</dbReference>
<feature type="non-terminal residue" evidence="1">
    <location>
        <position position="71"/>
    </location>
</feature>
<sequence length="71" mass="7680">MVFVIDAQVAGVSGDMLLCSLVNIGANKSKIIDGIRSAESLCKDVKVKKIDFVEVKKNSLQATELLLEIDD</sequence>
<reference evidence="1" key="1">
    <citation type="submission" date="2018-05" db="EMBL/GenBank/DDBJ databases">
        <authorList>
            <person name="Lanie J.A."/>
            <person name="Ng W.-L."/>
            <person name="Kazmierczak K.M."/>
            <person name="Andrzejewski T.M."/>
            <person name="Davidsen T.M."/>
            <person name="Wayne K.J."/>
            <person name="Tettelin H."/>
            <person name="Glass J.I."/>
            <person name="Rusch D."/>
            <person name="Podicherti R."/>
            <person name="Tsui H.-C.T."/>
            <person name="Winkler M.E."/>
        </authorList>
    </citation>
    <scope>NUCLEOTIDE SEQUENCE</scope>
</reference>
<organism evidence="1">
    <name type="scientific">marine metagenome</name>
    <dbReference type="NCBI Taxonomy" id="408172"/>
    <lineage>
        <taxon>unclassified sequences</taxon>
        <taxon>metagenomes</taxon>
        <taxon>ecological metagenomes</taxon>
    </lineage>
</organism>
<proteinExistence type="predicted"/>
<name>A0A382RAK4_9ZZZZ</name>
<dbReference type="AlphaFoldDB" id="A0A382RAK4"/>